<dbReference type="InterPro" id="IPR000742">
    <property type="entry name" value="EGF"/>
</dbReference>
<dbReference type="Proteomes" id="UP000028760">
    <property type="component" value="Unassembled WGS sequence"/>
</dbReference>
<evidence type="ECO:0000259" key="4">
    <source>
        <dbReference type="PROSITE" id="PS50026"/>
    </source>
</evidence>
<dbReference type="EMBL" id="AYCK01018229">
    <property type="status" value="NOT_ANNOTATED_CDS"/>
    <property type="molecule type" value="Genomic_DNA"/>
</dbReference>
<dbReference type="InterPro" id="IPR056737">
    <property type="entry name" value="Beta-prop_ATRN-MKLN-like"/>
</dbReference>
<dbReference type="Gene3D" id="2.10.25.10">
    <property type="entry name" value="Laminin"/>
    <property type="match status" value="1"/>
</dbReference>
<dbReference type="EMBL" id="AYCK01018226">
    <property type="status" value="NOT_ANNOTATED_CDS"/>
    <property type="molecule type" value="Genomic_DNA"/>
</dbReference>
<sequence>MYVYDGDSIYAPLIGVFSGLVVPEAKEKESVPEVVTTSGYALLHFFSDAAYNLTGFNIAYSINSCPNNCSGHGRCGAGNSEAGRVYCECDEYWKGEACAVPYCRDDCGSPDHGYCDLTGEKLCVCNDSWQASFVEKMFLALLHSYNLDTSVWDVVPASSGPLYRYGHSLALYQDCIYMFGGKLETGPANITDELWLFNIPTRSWLPQKPASAPLYALEGHTAHVVILPNGDPVMLVFFGYSPIYSYINKVQEYNIRSNLWQVVSVGGAVVQGGYAHSSVYDQAGGCVYIHGGYTALSNNKYGLVDHMYRYVVSTRTWYYIGCLLETNYQYLFLQIPTSNEIEEIILQLVEVNTRQIPMSALKGKLILRESRLPRYLHSAVLLSGTMLVFGGNTHNDTSLSNGAKCFSTDFLAYDIGDVDLYLVPQ</sequence>
<name>A0A096MCK5_POEFO</name>
<dbReference type="EMBL" id="AYCK01018228">
    <property type="status" value="NOT_ANNOTATED_CDS"/>
    <property type="molecule type" value="Genomic_DNA"/>
</dbReference>
<dbReference type="EMBL" id="AYCK01018230">
    <property type="status" value="NOT_ANNOTATED_CDS"/>
    <property type="molecule type" value="Genomic_DNA"/>
</dbReference>
<dbReference type="EMBL" id="AYCK01018224">
    <property type="status" value="NOT_ANNOTATED_CDS"/>
    <property type="molecule type" value="Genomic_DNA"/>
</dbReference>
<dbReference type="EMBL" id="AYCK01018223">
    <property type="status" value="NOT_ANNOTATED_CDS"/>
    <property type="molecule type" value="Genomic_DNA"/>
</dbReference>
<dbReference type="PROSITE" id="PS00022">
    <property type="entry name" value="EGF_1"/>
    <property type="match status" value="1"/>
</dbReference>
<keyword evidence="2" id="KW-0677">Repeat</keyword>
<evidence type="ECO:0000256" key="1">
    <source>
        <dbReference type="ARBA" id="ARBA00022441"/>
    </source>
</evidence>
<reference evidence="6" key="1">
    <citation type="submission" date="2013-10" db="EMBL/GenBank/DDBJ databases">
        <authorList>
            <person name="Schartl M."/>
            <person name="Warren W."/>
        </authorList>
    </citation>
    <scope>NUCLEOTIDE SEQUENCE [LARGE SCALE GENOMIC DNA]</scope>
    <source>
        <strain evidence="6">female</strain>
    </source>
</reference>
<dbReference type="InterPro" id="IPR011043">
    <property type="entry name" value="Gal_Oxase/kelch_b-propeller"/>
</dbReference>
<keyword evidence="6" id="KW-1185">Reference proteome</keyword>
<reference evidence="5" key="3">
    <citation type="submission" date="2025-09" db="UniProtKB">
        <authorList>
            <consortium name="Ensembl"/>
        </authorList>
    </citation>
    <scope>IDENTIFICATION</scope>
</reference>
<protein>
    <submittedName>
        <fullName evidence="5">Attractin-like protein 1</fullName>
    </submittedName>
</protein>
<dbReference type="GO" id="GO:0005794">
    <property type="term" value="C:Golgi apparatus"/>
    <property type="evidence" value="ECO:0007669"/>
    <property type="project" value="TreeGrafter"/>
</dbReference>
<keyword evidence="1" id="KW-0880">Kelch repeat</keyword>
<dbReference type="Pfam" id="PF23106">
    <property type="entry name" value="EGF_Teneurin"/>
    <property type="match status" value="1"/>
</dbReference>
<keyword evidence="3" id="KW-0245">EGF-like domain</keyword>
<dbReference type="InterPro" id="IPR035914">
    <property type="entry name" value="Sperma_CUB_dom_sf"/>
</dbReference>
<feature type="disulfide bond" evidence="3">
    <location>
        <begin position="65"/>
        <end position="75"/>
    </location>
</feature>
<evidence type="ECO:0000313" key="5">
    <source>
        <dbReference type="Ensembl" id="ENSPFOP00000029146.1"/>
    </source>
</evidence>
<feature type="disulfide bond" evidence="3">
    <location>
        <begin position="89"/>
        <end position="98"/>
    </location>
</feature>
<evidence type="ECO:0000256" key="3">
    <source>
        <dbReference type="PROSITE-ProRule" id="PRU00076"/>
    </source>
</evidence>
<dbReference type="AlphaFoldDB" id="A0A096MCK5"/>
<dbReference type="Gene3D" id="2.120.10.80">
    <property type="entry name" value="Kelch-type beta propeller"/>
    <property type="match status" value="2"/>
</dbReference>
<dbReference type="EMBL" id="AYCK01018221">
    <property type="status" value="NOT_ANNOTATED_CDS"/>
    <property type="molecule type" value="Genomic_DNA"/>
</dbReference>
<evidence type="ECO:0000256" key="2">
    <source>
        <dbReference type="ARBA" id="ARBA00022737"/>
    </source>
</evidence>
<dbReference type="PROSITE" id="PS50026">
    <property type="entry name" value="EGF_3"/>
    <property type="match status" value="1"/>
</dbReference>
<feature type="domain" description="EGF-like" evidence="4">
    <location>
        <begin position="61"/>
        <end position="99"/>
    </location>
</feature>
<dbReference type="GeneTree" id="ENSGT00940000155790"/>
<dbReference type="InterPro" id="IPR051568">
    <property type="entry name" value="LZTR1/Attractin"/>
</dbReference>
<dbReference type="PANTHER" id="PTHR46376">
    <property type="entry name" value="LEUCINE-ZIPPER-LIKE TRANSCRIPTIONAL REGULATOR 1"/>
    <property type="match status" value="1"/>
</dbReference>
<dbReference type="InterPro" id="IPR015915">
    <property type="entry name" value="Kelch-typ_b-propeller"/>
</dbReference>
<dbReference type="EMBL" id="AYCK01018222">
    <property type="status" value="NOT_ANNOTATED_CDS"/>
    <property type="molecule type" value="Genomic_DNA"/>
</dbReference>
<dbReference type="SUPFAM" id="SSF50965">
    <property type="entry name" value="Galactose oxidase, central domain"/>
    <property type="match status" value="1"/>
</dbReference>
<evidence type="ECO:0000313" key="6">
    <source>
        <dbReference type="Proteomes" id="UP000028760"/>
    </source>
</evidence>
<comment type="caution">
    <text evidence="3">Lacks conserved residue(s) required for the propagation of feature annotation.</text>
</comment>
<reference evidence="5" key="2">
    <citation type="submission" date="2025-08" db="UniProtKB">
        <authorList>
            <consortium name="Ensembl"/>
        </authorList>
    </citation>
    <scope>IDENTIFICATION</scope>
</reference>
<dbReference type="PANTHER" id="PTHR46376:SF2">
    <property type="entry name" value="DISTRACTED, ISOFORM B"/>
    <property type="match status" value="1"/>
</dbReference>
<dbReference type="EMBL" id="AYCK01018227">
    <property type="status" value="NOT_ANNOTATED_CDS"/>
    <property type="molecule type" value="Genomic_DNA"/>
</dbReference>
<accession>A0A096MCK5</accession>
<dbReference type="Gene3D" id="2.60.120.290">
    <property type="entry name" value="Spermadhesin, CUB domain"/>
    <property type="match status" value="1"/>
</dbReference>
<keyword evidence="3" id="KW-1015">Disulfide bond</keyword>
<dbReference type="SUPFAM" id="SSF49854">
    <property type="entry name" value="Spermadhesin, CUB domain"/>
    <property type="match status" value="1"/>
</dbReference>
<dbReference type="EMBL" id="AYCK01018225">
    <property type="status" value="NOT_ANNOTATED_CDS"/>
    <property type="molecule type" value="Genomic_DNA"/>
</dbReference>
<dbReference type="Pfam" id="PF24981">
    <property type="entry name" value="Beta-prop_ATRN-LZTR1"/>
    <property type="match status" value="2"/>
</dbReference>
<organism evidence="5 6">
    <name type="scientific">Poecilia formosa</name>
    <name type="common">Amazon molly</name>
    <name type="synonym">Limia formosa</name>
    <dbReference type="NCBI Taxonomy" id="48698"/>
    <lineage>
        <taxon>Eukaryota</taxon>
        <taxon>Metazoa</taxon>
        <taxon>Chordata</taxon>
        <taxon>Craniata</taxon>
        <taxon>Vertebrata</taxon>
        <taxon>Euteleostomi</taxon>
        <taxon>Actinopterygii</taxon>
        <taxon>Neopterygii</taxon>
        <taxon>Teleostei</taxon>
        <taxon>Neoteleostei</taxon>
        <taxon>Acanthomorphata</taxon>
        <taxon>Ovalentaria</taxon>
        <taxon>Atherinomorphae</taxon>
        <taxon>Cyprinodontiformes</taxon>
        <taxon>Poeciliidae</taxon>
        <taxon>Poeciliinae</taxon>
        <taxon>Poecilia</taxon>
    </lineage>
</organism>
<dbReference type="Ensembl" id="ENSPFOT00000022780.1">
    <property type="protein sequence ID" value="ENSPFOP00000029146.1"/>
    <property type="gene ID" value="ENSPFOG00000022237.1"/>
</dbReference>
<proteinExistence type="predicted"/>
<dbReference type="FunFam" id="2.10.25.10:FF:000164">
    <property type="entry name" value="Attractin like 1"/>
    <property type="match status" value="1"/>
</dbReference>